<keyword evidence="3" id="KW-1185">Reference proteome</keyword>
<dbReference type="AlphaFoldDB" id="A0A7J6CUM3"/>
<sequence>MTRCHPSCRSQSVHVGAQISNSMSLRGLHSGQNSRIVSFRPSQATSSKTPSSLRHTPRKPPEQKRLGPQTPACKINSSHTESLKISFTSSIKTTSTILSIILCLRFTVHFSNRKMDRGRSSSSSPRSKIINKPSASRGRAPDSALPDHSSAQPVGAALSGTALPATSHTNIPYHPFSTLPASSNLALAADASVRMPPLAAQAQLPYHFPSTTSAPFLSQWPAAPTVDAG</sequence>
<proteinExistence type="predicted"/>
<accession>A0A7J6CUM3</accession>
<evidence type="ECO:0000256" key="1">
    <source>
        <dbReference type="SAM" id="MobiDB-lite"/>
    </source>
</evidence>
<evidence type="ECO:0000313" key="3">
    <source>
        <dbReference type="Proteomes" id="UP000579812"/>
    </source>
</evidence>
<reference evidence="2 3" key="1">
    <citation type="submission" date="2020-04" db="EMBL/GenBank/DDBJ databases">
        <title>Chromosome-level genome assembly of a cyprinid fish Onychostoma macrolepis by integration of Nanopore Sequencing, Bionano and Hi-C technology.</title>
        <authorList>
            <person name="Wang D."/>
        </authorList>
    </citation>
    <scope>NUCLEOTIDE SEQUENCE [LARGE SCALE GENOMIC DNA]</scope>
    <source>
        <strain evidence="2">SWU-2019</strain>
        <tissue evidence="2">Muscle</tissue>
    </source>
</reference>
<gene>
    <name evidence="2" type="ORF">G5714_008078</name>
</gene>
<evidence type="ECO:0000313" key="2">
    <source>
        <dbReference type="EMBL" id="KAF4111047.1"/>
    </source>
</evidence>
<name>A0A7J6CUM3_9TELE</name>
<feature type="region of interest" description="Disordered" evidence="1">
    <location>
        <begin position="38"/>
        <end position="78"/>
    </location>
</feature>
<dbReference type="Proteomes" id="UP000579812">
    <property type="component" value="Unassembled WGS sequence"/>
</dbReference>
<comment type="caution">
    <text evidence="2">The sequence shown here is derived from an EMBL/GenBank/DDBJ whole genome shotgun (WGS) entry which is preliminary data.</text>
</comment>
<protein>
    <submittedName>
        <fullName evidence="2">Uncharacterized protein</fullName>
    </submittedName>
</protein>
<feature type="compositionally biased region" description="Polar residues" evidence="1">
    <location>
        <begin position="38"/>
        <end position="54"/>
    </location>
</feature>
<dbReference type="EMBL" id="JAAMOB010000007">
    <property type="protein sequence ID" value="KAF4111047.1"/>
    <property type="molecule type" value="Genomic_DNA"/>
</dbReference>
<organism evidence="2 3">
    <name type="scientific">Onychostoma macrolepis</name>
    <dbReference type="NCBI Taxonomy" id="369639"/>
    <lineage>
        <taxon>Eukaryota</taxon>
        <taxon>Metazoa</taxon>
        <taxon>Chordata</taxon>
        <taxon>Craniata</taxon>
        <taxon>Vertebrata</taxon>
        <taxon>Euteleostomi</taxon>
        <taxon>Actinopterygii</taxon>
        <taxon>Neopterygii</taxon>
        <taxon>Teleostei</taxon>
        <taxon>Ostariophysi</taxon>
        <taxon>Cypriniformes</taxon>
        <taxon>Cyprinidae</taxon>
        <taxon>Acrossocheilinae</taxon>
        <taxon>Onychostoma</taxon>
    </lineage>
</organism>
<feature type="region of interest" description="Disordered" evidence="1">
    <location>
        <begin position="114"/>
        <end position="155"/>
    </location>
</feature>
<feature type="compositionally biased region" description="Low complexity" evidence="1">
    <location>
        <begin position="120"/>
        <end position="134"/>
    </location>
</feature>